<feature type="transmembrane region" description="Helical" evidence="1">
    <location>
        <begin position="59"/>
        <end position="79"/>
    </location>
</feature>
<name>A0A644ZMY5_9ZZZZ</name>
<sequence length="284" mass="30015">MTVVYIDALFLLNLVANYFLLLASAKLAGEVIQRLRLAAGAAAGALYACLLFLPGMGFLTHPLCKLCVAVIMVLLAFGGSRRLLRLVIVFFCLSFALAGGVLAIGLMGGKGLRLKNGVLYSAMDIKMILLSAAACYVVFTAVFPRVAKQVKGREVLPAVLRCGERKVTLLVLVDTGNTLCDPVTGRPVLIADLENVVPILPGRVSITAKDLSDPVKTLQKLAEQGVGNSFRLLNYQAVGVECGLLLALRLDNARVGKRDYGPILAALSPNRVSDGGGYSGLVGT</sequence>
<dbReference type="Pfam" id="PF03419">
    <property type="entry name" value="Peptidase_U4"/>
    <property type="match status" value="1"/>
</dbReference>
<dbReference type="GO" id="GO:0006508">
    <property type="term" value="P:proteolysis"/>
    <property type="evidence" value="ECO:0007669"/>
    <property type="project" value="InterPro"/>
</dbReference>
<feature type="transmembrane region" description="Helical" evidence="1">
    <location>
        <begin position="86"/>
        <end position="107"/>
    </location>
</feature>
<keyword evidence="1" id="KW-0812">Transmembrane</keyword>
<gene>
    <name evidence="2" type="primary">spoIIGA_3</name>
    <name evidence="2" type="ORF">SDC9_88384</name>
</gene>
<dbReference type="EMBL" id="VSSQ01009470">
    <property type="protein sequence ID" value="MPM41728.1"/>
    <property type="molecule type" value="Genomic_DNA"/>
</dbReference>
<dbReference type="InterPro" id="IPR005081">
    <property type="entry name" value="SpoIIGA"/>
</dbReference>
<feature type="transmembrane region" description="Helical" evidence="1">
    <location>
        <begin position="35"/>
        <end position="53"/>
    </location>
</feature>
<keyword evidence="2" id="KW-0378">Hydrolase</keyword>
<accession>A0A644ZMY5</accession>
<feature type="transmembrane region" description="Helical" evidence="1">
    <location>
        <begin position="6"/>
        <end position="23"/>
    </location>
</feature>
<dbReference type="GO" id="GO:0030436">
    <property type="term" value="P:asexual sporulation"/>
    <property type="evidence" value="ECO:0007669"/>
    <property type="project" value="InterPro"/>
</dbReference>
<comment type="caution">
    <text evidence="2">The sequence shown here is derived from an EMBL/GenBank/DDBJ whole genome shotgun (WGS) entry which is preliminary data.</text>
</comment>
<dbReference type="PIRSF" id="PIRSF018571">
    <property type="entry name" value="SpoIIGA"/>
    <property type="match status" value="1"/>
</dbReference>
<keyword evidence="1" id="KW-0472">Membrane</keyword>
<evidence type="ECO:0000256" key="1">
    <source>
        <dbReference type="SAM" id="Phobius"/>
    </source>
</evidence>
<dbReference type="AlphaFoldDB" id="A0A644ZMY5"/>
<dbReference type="GO" id="GO:0004190">
    <property type="term" value="F:aspartic-type endopeptidase activity"/>
    <property type="evidence" value="ECO:0007669"/>
    <property type="project" value="InterPro"/>
</dbReference>
<dbReference type="EC" id="3.4.23.-" evidence="2"/>
<organism evidence="2">
    <name type="scientific">bioreactor metagenome</name>
    <dbReference type="NCBI Taxonomy" id="1076179"/>
    <lineage>
        <taxon>unclassified sequences</taxon>
        <taxon>metagenomes</taxon>
        <taxon>ecological metagenomes</taxon>
    </lineage>
</organism>
<keyword evidence="1" id="KW-1133">Transmembrane helix</keyword>
<feature type="transmembrane region" description="Helical" evidence="1">
    <location>
        <begin position="127"/>
        <end position="147"/>
    </location>
</feature>
<evidence type="ECO:0000313" key="2">
    <source>
        <dbReference type="EMBL" id="MPM41728.1"/>
    </source>
</evidence>
<proteinExistence type="predicted"/>
<reference evidence="2" key="1">
    <citation type="submission" date="2019-08" db="EMBL/GenBank/DDBJ databases">
        <authorList>
            <person name="Kucharzyk K."/>
            <person name="Murdoch R.W."/>
            <person name="Higgins S."/>
            <person name="Loffler F."/>
        </authorList>
    </citation>
    <scope>NUCLEOTIDE SEQUENCE</scope>
</reference>
<protein>
    <submittedName>
        <fullName evidence="2">Sporulation sigma-E factor-processing peptidase</fullName>
        <ecNumber evidence="2">3.4.23.-</ecNumber>
    </submittedName>
</protein>